<dbReference type="InterPro" id="IPR023631">
    <property type="entry name" value="Amidase_dom"/>
</dbReference>
<evidence type="ECO:0000313" key="3">
    <source>
        <dbReference type="Proteomes" id="UP000234328"/>
    </source>
</evidence>
<dbReference type="SUPFAM" id="SSF75304">
    <property type="entry name" value="Amidase signature (AS) enzymes"/>
    <property type="match status" value="1"/>
</dbReference>
<dbReference type="InterPro" id="IPR020556">
    <property type="entry name" value="Amidase_CS"/>
</dbReference>
<dbReference type="GO" id="GO:0003824">
    <property type="term" value="F:catalytic activity"/>
    <property type="evidence" value="ECO:0007669"/>
    <property type="project" value="InterPro"/>
</dbReference>
<accession>A0A2N4UKJ3</accession>
<sequence length="471" mass="50264">MEKLLFLPIEQLAQKLASKEISSQALTRAYLDRIKQYNAQLNAYVEVYEDAALMQAQSADARRDNGYVLGPLDGIPIAVKDLCEIAGRKMAVGSRPWADRQSTLTATAIQRLVAAGAVILGKTQMVEYAFGGWGTNPLLGTPRNPWDMRTHRIPGGSSSGSGVAVAAGMAAAAIGSDTGGSVRIPASLNGITGLKTTAGLISLHGCATLSQTLDSLGPLTRSAWDAALLTKIMAGYDEHDARTHHAPRTGIDLDAPVPGDEESLAGVVIGLIPPESYPVEIAPAVARTLNDTVRVFAELGATFVEQEFPFDFHQMMLLNGQIIAAEAYAIHAEYIDNMDLEIGPWVRKRVQSGASISAADYIHAITAHQQACKDWAAWMSNMDALLVPGSPIAACAVTDVDETQTPLAAFTRPGNFLGSCGLAFPAGFDESNLPIGMQLYGKAFDEAALINLGRSFQSVTYWHLRVPVMQD</sequence>
<keyword evidence="3" id="KW-1185">Reference proteome</keyword>
<dbReference type="InterPro" id="IPR000120">
    <property type="entry name" value="Amidase"/>
</dbReference>
<dbReference type="PROSITE" id="PS00571">
    <property type="entry name" value="AMIDASES"/>
    <property type="match status" value="1"/>
</dbReference>
<dbReference type="Gene3D" id="3.90.1300.10">
    <property type="entry name" value="Amidase signature (AS) domain"/>
    <property type="match status" value="1"/>
</dbReference>
<reference evidence="2 3" key="1">
    <citation type="submission" date="2017-10" db="EMBL/GenBank/DDBJ databases">
        <title>Two draft genome sequences of Pusillimonas sp. strains isolated from a nitrate- and radionuclide-contaminated groundwater in Russia.</title>
        <authorList>
            <person name="Grouzdev D.S."/>
            <person name="Tourova T.P."/>
            <person name="Goeva M.A."/>
            <person name="Babich T.L."/>
            <person name="Sokolova D.S."/>
            <person name="Abdullin R."/>
            <person name="Poltaraus A.B."/>
            <person name="Toshchakov S.V."/>
            <person name="Nazina T.N."/>
        </authorList>
    </citation>
    <scope>NUCLEOTIDE SEQUENCE [LARGE SCALE GENOMIC DNA]</scope>
    <source>
        <strain evidence="2 3">JR1/69-2-13</strain>
    </source>
</reference>
<dbReference type="EMBL" id="PDNV01000001">
    <property type="protein sequence ID" value="PLC55495.1"/>
    <property type="molecule type" value="Genomic_DNA"/>
</dbReference>
<dbReference type="Proteomes" id="UP000234328">
    <property type="component" value="Unassembled WGS sequence"/>
</dbReference>
<dbReference type="PANTHER" id="PTHR11895">
    <property type="entry name" value="TRANSAMIDASE"/>
    <property type="match status" value="1"/>
</dbReference>
<comment type="caution">
    <text evidence="2">The sequence shown here is derived from an EMBL/GenBank/DDBJ whole genome shotgun (WGS) entry which is preliminary data.</text>
</comment>
<evidence type="ECO:0000259" key="1">
    <source>
        <dbReference type="Pfam" id="PF01425"/>
    </source>
</evidence>
<name>A0A2N4UKJ3_9BURK</name>
<gene>
    <name evidence="2" type="ORF">CR155_00075</name>
</gene>
<organism evidence="2 3">
    <name type="scientific">Pollutimonas nitritireducens</name>
    <dbReference type="NCBI Taxonomy" id="2045209"/>
    <lineage>
        <taxon>Bacteria</taxon>
        <taxon>Pseudomonadati</taxon>
        <taxon>Pseudomonadota</taxon>
        <taxon>Betaproteobacteria</taxon>
        <taxon>Burkholderiales</taxon>
        <taxon>Alcaligenaceae</taxon>
        <taxon>Pollutimonas</taxon>
    </lineage>
</organism>
<dbReference type="OrthoDB" id="112488at2"/>
<dbReference type="RefSeq" id="WP_102067976.1">
    <property type="nucleotide sequence ID" value="NZ_PDNV01000001.1"/>
</dbReference>
<protein>
    <submittedName>
        <fullName evidence="2">Amidase</fullName>
    </submittedName>
</protein>
<dbReference type="AlphaFoldDB" id="A0A2N4UKJ3"/>
<dbReference type="InterPro" id="IPR036928">
    <property type="entry name" value="AS_sf"/>
</dbReference>
<dbReference type="PANTHER" id="PTHR11895:SF176">
    <property type="entry name" value="AMIDASE AMID-RELATED"/>
    <property type="match status" value="1"/>
</dbReference>
<dbReference type="Pfam" id="PF01425">
    <property type="entry name" value="Amidase"/>
    <property type="match status" value="1"/>
</dbReference>
<feature type="domain" description="Amidase" evidence="1">
    <location>
        <begin position="26"/>
        <end position="449"/>
    </location>
</feature>
<evidence type="ECO:0000313" key="2">
    <source>
        <dbReference type="EMBL" id="PLC55495.1"/>
    </source>
</evidence>
<proteinExistence type="predicted"/>